<dbReference type="Gene3D" id="3.40.140.10">
    <property type="entry name" value="Cytidine Deaminase, domain 2"/>
    <property type="match status" value="1"/>
</dbReference>
<gene>
    <name evidence="9" type="ORF">SAMN05444972_11335</name>
</gene>
<protein>
    <submittedName>
        <fullName evidence="9">DNA repair protein RadC</fullName>
    </submittedName>
</protein>
<accession>A0A1I6U371</accession>
<evidence type="ECO:0000313" key="9">
    <source>
        <dbReference type="EMBL" id="SFS95916.1"/>
    </source>
</evidence>
<dbReference type="Proteomes" id="UP000198660">
    <property type="component" value="Unassembled WGS sequence"/>
</dbReference>
<dbReference type="PANTHER" id="PTHR30471:SF3">
    <property type="entry name" value="UPF0758 PROTEIN YEES-RELATED"/>
    <property type="match status" value="1"/>
</dbReference>
<organism evidence="9 10">
    <name type="scientific">Marininema halotolerans</name>
    <dbReference type="NCBI Taxonomy" id="1155944"/>
    <lineage>
        <taxon>Bacteria</taxon>
        <taxon>Bacillati</taxon>
        <taxon>Bacillota</taxon>
        <taxon>Bacilli</taxon>
        <taxon>Bacillales</taxon>
        <taxon>Thermoactinomycetaceae</taxon>
        <taxon>Marininema</taxon>
    </lineage>
</organism>
<keyword evidence="6" id="KW-0482">Metalloprotease</keyword>
<dbReference type="PROSITE" id="PS01302">
    <property type="entry name" value="UPF0758"/>
    <property type="match status" value="1"/>
</dbReference>
<dbReference type="InterPro" id="IPR001405">
    <property type="entry name" value="UPF0758"/>
</dbReference>
<dbReference type="InterPro" id="IPR046778">
    <property type="entry name" value="UPF0758_N"/>
</dbReference>
<evidence type="ECO:0000313" key="10">
    <source>
        <dbReference type="Proteomes" id="UP000198660"/>
    </source>
</evidence>
<name>A0A1I6U371_9BACL</name>
<proteinExistence type="inferred from homology"/>
<dbReference type="InterPro" id="IPR020891">
    <property type="entry name" value="UPF0758_CS"/>
</dbReference>
<dbReference type="PANTHER" id="PTHR30471">
    <property type="entry name" value="DNA REPAIR PROTEIN RADC"/>
    <property type="match status" value="1"/>
</dbReference>
<keyword evidence="4" id="KW-0378">Hydrolase</keyword>
<dbReference type="AlphaFoldDB" id="A0A1I6U371"/>
<keyword evidence="2" id="KW-0645">Protease</keyword>
<dbReference type="Pfam" id="PF20582">
    <property type="entry name" value="UPF0758_N"/>
    <property type="match status" value="1"/>
</dbReference>
<dbReference type="PROSITE" id="PS50249">
    <property type="entry name" value="MPN"/>
    <property type="match status" value="1"/>
</dbReference>
<dbReference type="SUPFAM" id="SSF102712">
    <property type="entry name" value="JAB1/MPN domain"/>
    <property type="match status" value="1"/>
</dbReference>
<evidence type="ECO:0000259" key="8">
    <source>
        <dbReference type="PROSITE" id="PS50249"/>
    </source>
</evidence>
<dbReference type="GO" id="GO:0008237">
    <property type="term" value="F:metallopeptidase activity"/>
    <property type="evidence" value="ECO:0007669"/>
    <property type="project" value="UniProtKB-KW"/>
</dbReference>
<dbReference type="InterPro" id="IPR010994">
    <property type="entry name" value="RuvA_2-like"/>
</dbReference>
<dbReference type="InterPro" id="IPR025657">
    <property type="entry name" value="RadC_JAB"/>
</dbReference>
<evidence type="ECO:0000256" key="3">
    <source>
        <dbReference type="ARBA" id="ARBA00022723"/>
    </source>
</evidence>
<sequence length="233" mass="26072">MAFHYEPMMIRDLPAEDRPRERLMKRGASSLSTQELVAILLRTGTKSESVVSLAQRILIQCNGLRGMASADYRDLVRVHGVGVAKALQIIAGIELGRRVSRVAPEEHVGIHTPKDAAEYVMDELSRLTQEHFVCLFLNTKNRVIDKQCLFVGTLNSSVVHPREVYREAIRRSCAGVICLHNHPSGDPTPSREDIHVTERLYEAGRIVGIELLDHIIIGDQCFVSLKEKGRFPG</sequence>
<keyword evidence="5" id="KW-0862">Zinc</keyword>
<evidence type="ECO:0000256" key="7">
    <source>
        <dbReference type="RuleBase" id="RU003797"/>
    </source>
</evidence>
<keyword evidence="3" id="KW-0479">Metal-binding</keyword>
<dbReference type="NCBIfam" id="TIGR00608">
    <property type="entry name" value="radc"/>
    <property type="match status" value="1"/>
</dbReference>
<dbReference type="Pfam" id="PF04002">
    <property type="entry name" value="RadC"/>
    <property type="match status" value="1"/>
</dbReference>
<dbReference type="SUPFAM" id="SSF47781">
    <property type="entry name" value="RuvA domain 2-like"/>
    <property type="match status" value="1"/>
</dbReference>
<dbReference type="InterPro" id="IPR037518">
    <property type="entry name" value="MPN"/>
</dbReference>
<evidence type="ECO:0000256" key="2">
    <source>
        <dbReference type="ARBA" id="ARBA00022670"/>
    </source>
</evidence>
<dbReference type="EMBL" id="FPAA01000013">
    <property type="protein sequence ID" value="SFS95916.1"/>
    <property type="molecule type" value="Genomic_DNA"/>
</dbReference>
<evidence type="ECO:0000256" key="1">
    <source>
        <dbReference type="ARBA" id="ARBA00010243"/>
    </source>
</evidence>
<dbReference type="RefSeq" id="WP_245838865.1">
    <property type="nucleotide sequence ID" value="NZ_FPAA01000013.1"/>
</dbReference>
<evidence type="ECO:0000256" key="4">
    <source>
        <dbReference type="ARBA" id="ARBA00022801"/>
    </source>
</evidence>
<feature type="domain" description="MPN" evidence="8">
    <location>
        <begin position="109"/>
        <end position="231"/>
    </location>
</feature>
<comment type="similarity">
    <text evidence="1 7">Belongs to the UPF0758 family.</text>
</comment>
<keyword evidence="10" id="KW-1185">Reference proteome</keyword>
<dbReference type="NCBIfam" id="NF000642">
    <property type="entry name" value="PRK00024.1"/>
    <property type="match status" value="1"/>
</dbReference>
<evidence type="ECO:0000256" key="5">
    <source>
        <dbReference type="ARBA" id="ARBA00022833"/>
    </source>
</evidence>
<reference evidence="10" key="1">
    <citation type="submission" date="2016-10" db="EMBL/GenBank/DDBJ databases">
        <authorList>
            <person name="Varghese N."/>
            <person name="Submissions S."/>
        </authorList>
    </citation>
    <scope>NUCLEOTIDE SEQUENCE [LARGE SCALE GENOMIC DNA]</scope>
    <source>
        <strain evidence="10">DSM 45789</strain>
    </source>
</reference>
<dbReference type="GO" id="GO:0006508">
    <property type="term" value="P:proteolysis"/>
    <property type="evidence" value="ECO:0007669"/>
    <property type="project" value="UniProtKB-KW"/>
</dbReference>
<dbReference type="GO" id="GO:0046872">
    <property type="term" value="F:metal ion binding"/>
    <property type="evidence" value="ECO:0007669"/>
    <property type="project" value="UniProtKB-KW"/>
</dbReference>
<evidence type="ECO:0000256" key="6">
    <source>
        <dbReference type="ARBA" id="ARBA00023049"/>
    </source>
</evidence>
<dbReference type="CDD" id="cd08071">
    <property type="entry name" value="MPN_DUF2466"/>
    <property type="match status" value="1"/>
</dbReference>